<sequence>MPLEKIHITPAGGAAITALFNPTQYTLDRGNQIAEIPIPGQAAPILQFVRGTTAVLTMELFFDTYEKQTDVREHTDRVYDLLRIDPGTHAPPICRVGWGTFLFTAVLDRVSGRFTLFLADGTPVRAILGVTFKEYVDLAVEVRRRPTESADHAKTRVVARGDTLATIAAAEYGDPARWRPIAEANGIDNPRRLEPGRVLAVPPLPPEAGS</sequence>
<dbReference type="InterPro" id="IPR036779">
    <property type="entry name" value="LysM_dom_sf"/>
</dbReference>
<feature type="domain" description="LysM" evidence="1">
    <location>
        <begin position="154"/>
        <end position="201"/>
    </location>
</feature>
<dbReference type="PROSITE" id="PS51782">
    <property type="entry name" value="LYSM"/>
    <property type="match status" value="1"/>
</dbReference>
<proteinExistence type="predicted"/>
<dbReference type="CDD" id="cd00118">
    <property type="entry name" value="LysM"/>
    <property type="match status" value="1"/>
</dbReference>
<evidence type="ECO:0000313" key="2">
    <source>
        <dbReference type="EMBL" id="MBB4744077.1"/>
    </source>
</evidence>
<keyword evidence="3" id="KW-1185">Reference proteome</keyword>
<protein>
    <recommendedName>
        <fullName evidence="1">LysM domain-containing protein</fullName>
    </recommendedName>
</protein>
<dbReference type="Pfam" id="PF19266">
    <property type="entry name" value="CIS_tube"/>
    <property type="match status" value="1"/>
</dbReference>
<dbReference type="AlphaFoldDB" id="A0A7W7MBJ0"/>
<evidence type="ECO:0000259" key="1">
    <source>
        <dbReference type="PROSITE" id="PS51782"/>
    </source>
</evidence>
<reference evidence="2 3" key="1">
    <citation type="submission" date="2020-08" db="EMBL/GenBank/DDBJ databases">
        <title>Sequencing the genomes of 1000 actinobacteria strains.</title>
        <authorList>
            <person name="Klenk H.-P."/>
        </authorList>
    </citation>
    <scope>NUCLEOTIDE SEQUENCE [LARGE SCALE GENOMIC DNA]</scope>
    <source>
        <strain evidence="2 3">DSM 45809</strain>
    </source>
</reference>
<organism evidence="2 3">
    <name type="scientific">Actinoplanes octamycinicus</name>
    <dbReference type="NCBI Taxonomy" id="135948"/>
    <lineage>
        <taxon>Bacteria</taxon>
        <taxon>Bacillati</taxon>
        <taxon>Actinomycetota</taxon>
        <taxon>Actinomycetes</taxon>
        <taxon>Micromonosporales</taxon>
        <taxon>Micromonosporaceae</taxon>
        <taxon>Actinoplanes</taxon>
    </lineage>
</organism>
<dbReference type="RefSeq" id="WP_185044290.1">
    <property type="nucleotide sequence ID" value="NZ_BAABFG010000005.1"/>
</dbReference>
<dbReference type="InterPro" id="IPR045361">
    <property type="entry name" value="CIS_tube_prot_N"/>
</dbReference>
<comment type="caution">
    <text evidence="2">The sequence shown here is derived from an EMBL/GenBank/DDBJ whole genome shotgun (WGS) entry which is preliminary data.</text>
</comment>
<dbReference type="Proteomes" id="UP000546162">
    <property type="component" value="Unassembled WGS sequence"/>
</dbReference>
<name>A0A7W7MBJ0_9ACTN</name>
<dbReference type="Pfam" id="PF01476">
    <property type="entry name" value="LysM"/>
    <property type="match status" value="1"/>
</dbReference>
<gene>
    <name evidence="2" type="ORF">BJY16_007536</name>
</gene>
<evidence type="ECO:0000313" key="3">
    <source>
        <dbReference type="Proteomes" id="UP000546162"/>
    </source>
</evidence>
<dbReference type="EMBL" id="JACHNB010000001">
    <property type="protein sequence ID" value="MBB4744077.1"/>
    <property type="molecule type" value="Genomic_DNA"/>
</dbReference>
<dbReference type="Gene3D" id="3.10.350.10">
    <property type="entry name" value="LysM domain"/>
    <property type="match status" value="1"/>
</dbReference>
<dbReference type="InterPro" id="IPR018392">
    <property type="entry name" value="LysM"/>
</dbReference>
<accession>A0A7W7MBJ0</accession>